<evidence type="ECO:0000256" key="3">
    <source>
        <dbReference type="ARBA" id="ARBA00022989"/>
    </source>
</evidence>
<feature type="transmembrane region" description="Helical" evidence="7">
    <location>
        <begin position="14"/>
        <end position="35"/>
    </location>
</feature>
<dbReference type="RefSeq" id="XP_070902570.1">
    <property type="nucleotide sequence ID" value="XM_071044644.1"/>
</dbReference>
<evidence type="ECO:0000259" key="8">
    <source>
        <dbReference type="Pfam" id="PF20684"/>
    </source>
</evidence>
<reference evidence="9 10" key="1">
    <citation type="submission" date="2024-07" db="EMBL/GenBank/DDBJ databases">
        <title>Section-level genome sequencing and comparative genomics of Aspergillus sections Usti and Cavernicolus.</title>
        <authorList>
            <consortium name="Lawrence Berkeley National Laboratory"/>
            <person name="Nybo J.L."/>
            <person name="Vesth T.C."/>
            <person name="Theobald S."/>
            <person name="Frisvad J.C."/>
            <person name="Larsen T.O."/>
            <person name="Kjaerboelling I."/>
            <person name="Rothschild-Mancinelli K."/>
            <person name="Lyhne E.K."/>
            <person name="Kogle M.E."/>
            <person name="Barry K."/>
            <person name="Clum A."/>
            <person name="Na H."/>
            <person name="Ledsgaard L."/>
            <person name="Lin J."/>
            <person name="Lipzen A."/>
            <person name="Kuo A."/>
            <person name="Riley R."/>
            <person name="Mondo S."/>
            <person name="LaButti K."/>
            <person name="Haridas S."/>
            <person name="Pangalinan J."/>
            <person name="Salamov A.A."/>
            <person name="Simmons B.A."/>
            <person name="Magnuson J.K."/>
            <person name="Chen J."/>
            <person name="Drula E."/>
            <person name="Henrissat B."/>
            <person name="Wiebenga A."/>
            <person name="Lubbers R.J."/>
            <person name="Gomes A.C."/>
            <person name="Macurrencykelacurrency M.R."/>
            <person name="Stajich J."/>
            <person name="Grigoriev I.V."/>
            <person name="Mortensen U.H."/>
            <person name="De vries R.P."/>
            <person name="Baker S.E."/>
            <person name="Andersen M.R."/>
        </authorList>
    </citation>
    <scope>NUCLEOTIDE SEQUENCE [LARGE SCALE GENOMIC DNA]</scope>
    <source>
        <strain evidence="9 10">CBS 756.74</strain>
    </source>
</reference>
<evidence type="ECO:0000256" key="7">
    <source>
        <dbReference type="SAM" id="Phobius"/>
    </source>
</evidence>
<dbReference type="Proteomes" id="UP001610444">
    <property type="component" value="Unassembled WGS sequence"/>
</dbReference>
<feature type="transmembrane region" description="Helical" evidence="7">
    <location>
        <begin position="125"/>
        <end position="144"/>
    </location>
</feature>
<sequence length="369" mass="40953">MVVFHIENRTQRSLLSVCVIFMVLPIVAVTLRLYGRRQKGVRLDMSDYMILCALLLSVGFCCVEIACVFKGGLGMHTEDILRDYGPSPSSYFTGSALLTGLILWALAISFVRLSLLTFYCRVFPFRYFILLVKGMATFILLWTFGGVPEPVPPLQAYRVLVGPDNQGRECSNTKTAYLVTGPLKLVSDVVIVIMPMPYLLKLEMKPVQKLPLMATFGLGIFVCVTTIMRMNGMTVFNEADVTYSFGDTVIRSIIEPALAITLACVPFWKPVFPYTRSTIPDYYSSSRTLAVYPPQSNATKRSQGPHGNNEEDPYPLRTLVSVGEMDEMLRDVDSPPGSIGGVSDQQNLVPASPRGGGLWIVVQREFEIT</sequence>
<evidence type="ECO:0000256" key="1">
    <source>
        <dbReference type="ARBA" id="ARBA00004141"/>
    </source>
</evidence>
<evidence type="ECO:0000313" key="10">
    <source>
        <dbReference type="Proteomes" id="UP001610444"/>
    </source>
</evidence>
<evidence type="ECO:0000256" key="6">
    <source>
        <dbReference type="SAM" id="MobiDB-lite"/>
    </source>
</evidence>
<keyword evidence="3 7" id="KW-1133">Transmembrane helix</keyword>
<dbReference type="PANTHER" id="PTHR33048:SF57">
    <property type="entry name" value="INTEGRAL MEMBRANE PROTEIN-RELATED"/>
    <property type="match status" value="1"/>
</dbReference>
<comment type="similarity">
    <text evidence="5">Belongs to the SAT4 family.</text>
</comment>
<dbReference type="Pfam" id="PF20684">
    <property type="entry name" value="Fung_rhodopsin"/>
    <property type="match status" value="1"/>
</dbReference>
<gene>
    <name evidence="9" type="ORF">BJX68DRAFT_263250</name>
</gene>
<evidence type="ECO:0000313" key="9">
    <source>
        <dbReference type="EMBL" id="KAL2856706.1"/>
    </source>
</evidence>
<dbReference type="PANTHER" id="PTHR33048">
    <property type="entry name" value="PTH11-LIKE INTEGRAL MEMBRANE PROTEIN (AFU_ORTHOLOGUE AFUA_5G11245)"/>
    <property type="match status" value="1"/>
</dbReference>
<feature type="transmembrane region" description="Helical" evidence="7">
    <location>
        <begin position="212"/>
        <end position="229"/>
    </location>
</feature>
<dbReference type="GeneID" id="98159808"/>
<evidence type="ECO:0000256" key="4">
    <source>
        <dbReference type="ARBA" id="ARBA00023136"/>
    </source>
</evidence>
<evidence type="ECO:0000256" key="2">
    <source>
        <dbReference type="ARBA" id="ARBA00022692"/>
    </source>
</evidence>
<accession>A0ABR4KWU6</accession>
<proteinExistence type="inferred from homology"/>
<dbReference type="InterPro" id="IPR052337">
    <property type="entry name" value="SAT4-like"/>
</dbReference>
<organism evidence="9 10">
    <name type="scientific">Aspergillus pseudodeflectus</name>
    <dbReference type="NCBI Taxonomy" id="176178"/>
    <lineage>
        <taxon>Eukaryota</taxon>
        <taxon>Fungi</taxon>
        <taxon>Dikarya</taxon>
        <taxon>Ascomycota</taxon>
        <taxon>Pezizomycotina</taxon>
        <taxon>Eurotiomycetes</taxon>
        <taxon>Eurotiomycetidae</taxon>
        <taxon>Eurotiales</taxon>
        <taxon>Aspergillaceae</taxon>
        <taxon>Aspergillus</taxon>
        <taxon>Aspergillus subgen. Nidulantes</taxon>
    </lineage>
</organism>
<evidence type="ECO:0000256" key="5">
    <source>
        <dbReference type="ARBA" id="ARBA00038359"/>
    </source>
</evidence>
<feature type="domain" description="Rhodopsin" evidence="8">
    <location>
        <begin position="31"/>
        <end position="272"/>
    </location>
</feature>
<keyword evidence="2 7" id="KW-0812">Transmembrane</keyword>
<feature type="transmembrane region" description="Helical" evidence="7">
    <location>
        <begin position="47"/>
        <end position="71"/>
    </location>
</feature>
<comment type="caution">
    <text evidence="9">The sequence shown here is derived from an EMBL/GenBank/DDBJ whole genome shotgun (WGS) entry which is preliminary data.</text>
</comment>
<keyword evidence="10" id="KW-1185">Reference proteome</keyword>
<feature type="compositionally biased region" description="Polar residues" evidence="6">
    <location>
        <begin position="294"/>
        <end position="306"/>
    </location>
</feature>
<feature type="transmembrane region" description="Helical" evidence="7">
    <location>
        <begin position="91"/>
        <end position="113"/>
    </location>
</feature>
<dbReference type="InterPro" id="IPR049326">
    <property type="entry name" value="Rhodopsin_dom_fungi"/>
</dbReference>
<name>A0ABR4KWU6_9EURO</name>
<dbReference type="EMBL" id="JBFXLR010000007">
    <property type="protein sequence ID" value="KAL2856706.1"/>
    <property type="molecule type" value="Genomic_DNA"/>
</dbReference>
<keyword evidence="4 7" id="KW-0472">Membrane</keyword>
<feature type="region of interest" description="Disordered" evidence="6">
    <location>
        <begin position="294"/>
        <end position="315"/>
    </location>
</feature>
<comment type="subcellular location">
    <subcellularLocation>
        <location evidence="1">Membrane</location>
        <topology evidence="1">Multi-pass membrane protein</topology>
    </subcellularLocation>
</comment>
<protein>
    <recommendedName>
        <fullName evidence="8">Rhodopsin domain-containing protein</fullName>
    </recommendedName>
</protein>